<keyword evidence="1" id="KW-1133">Transmembrane helix</keyword>
<feature type="transmembrane region" description="Helical" evidence="1">
    <location>
        <begin position="104"/>
        <end position="127"/>
    </location>
</feature>
<keyword evidence="1" id="KW-0812">Transmembrane</keyword>
<evidence type="ECO:0000313" key="3">
    <source>
        <dbReference type="Proteomes" id="UP000198243"/>
    </source>
</evidence>
<accession>A0A1C4Y2R7</accession>
<feature type="transmembrane region" description="Helical" evidence="1">
    <location>
        <begin position="47"/>
        <end position="67"/>
    </location>
</feature>
<dbReference type="OrthoDB" id="350307at2"/>
<dbReference type="RefSeq" id="WP_089021276.1">
    <property type="nucleotide sequence ID" value="NZ_LT607412.1"/>
</dbReference>
<feature type="transmembrane region" description="Helical" evidence="1">
    <location>
        <begin position="326"/>
        <end position="345"/>
    </location>
</feature>
<dbReference type="AlphaFoldDB" id="A0A1C4Y2R7"/>
<dbReference type="PANTHER" id="PTHR23530:SF1">
    <property type="entry name" value="PERMEASE, MAJOR FACILITATOR SUPERFAMILY-RELATED"/>
    <property type="match status" value="1"/>
</dbReference>
<gene>
    <name evidence="2" type="ORF">GA0070607_6161</name>
</gene>
<dbReference type="SUPFAM" id="SSF103473">
    <property type="entry name" value="MFS general substrate transporter"/>
    <property type="match status" value="1"/>
</dbReference>
<evidence type="ECO:0000256" key="1">
    <source>
        <dbReference type="SAM" id="Phobius"/>
    </source>
</evidence>
<dbReference type="PANTHER" id="PTHR23530">
    <property type="entry name" value="TRANSPORT PROTEIN-RELATED"/>
    <property type="match status" value="1"/>
</dbReference>
<dbReference type="Gene3D" id="1.20.1250.20">
    <property type="entry name" value="MFS general substrate transporter like domains"/>
    <property type="match status" value="1"/>
</dbReference>
<reference evidence="3" key="1">
    <citation type="submission" date="2016-06" db="EMBL/GenBank/DDBJ databases">
        <authorList>
            <person name="Varghese N."/>
            <person name="Submissions Spin"/>
        </authorList>
    </citation>
    <scope>NUCLEOTIDE SEQUENCE [LARGE SCALE GENOMIC DNA]</scope>
    <source>
        <strain evidence="3">DSM 44875</strain>
    </source>
</reference>
<feature type="transmembrane region" description="Helical" evidence="1">
    <location>
        <begin position="301"/>
        <end position="320"/>
    </location>
</feature>
<organism evidence="2 3">
    <name type="scientific">Micromonospora coriariae</name>
    <dbReference type="NCBI Taxonomy" id="285665"/>
    <lineage>
        <taxon>Bacteria</taxon>
        <taxon>Bacillati</taxon>
        <taxon>Actinomycetota</taxon>
        <taxon>Actinomycetes</taxon>
        <taxon>Micromonosporales</taxon>
        <taxon>Micromonosporaceae</taxon>
        <taxon>Micromonospora</taxon>
    </lineage>
</organism>
<feature type="transmembrane region" description="Helical" evidence="1">
    <location>
        <begin position="79"/>
        <end position="98"/>
    </location>
</feature>
<evidence type="ECO:0000313" key="2">
    <source>
        <dbReference type="EMBL" id="SCF15022.1"/>
    </source>
</evidence>
<feature type="transmembrane region" description="Helical" evidence="1">
    <location>
        <begin position="357"/>
        <end position="378"/>
    </location>
</feature>
<dbReference type="InterPro" id="IPR011701">
    <property type="entry name" value="MFS"/>
</dbReference>
<keyword evidence="3" id="KW-1185">Reference proteome</keyword>
<keyword evidence="1" id="KW-0472">Membrane</keyword>
<name>A0A1C4Y2R7_9ACTN</name>
<feature type="transmembrane region" description="Helical" evidence="1">
    <location>
        <begin position="384"/>
        <end position="406"/>
    </location>
</feature>
<dbReference type="Proteomes" id="UP000198243">
    <property type="component" value="Chromosome I"/>
</dbReference>
<proteinExistence type="predicted"/>
<feature type="transmembrane region" description="Helical" evidence="1">
    <location>
        <begin position="148"/>
        <end position="166"/>
    </location>
</feature>
<dbReference type="InterPro" id="IPR036259">
    <property type="entry name" value="MFS_trans_sf"/>
</dbReference>
<feature type="transmembrane region" description="Helical" evidence="1">
    <location>
        <begin position="20"/>
        <end position="41"/>
    </location>
</feature>
<dbReference type="GO" id="GO:0022857">
    <property type="term" value="F:transmembrane transporter activity"/>
    <property type="evidence" value="ECO:0007669"/>
    <property type="project" value="InterPro"/>
</dbReference>
<dbReference type="Pfam" id="PF07690">
    <property type="entry name" value="MFS_1"/>
    <property type="match status" value="1"/>
</dbReference>
<dbReference type="EMBL" id="LT607412">
    <property type="protein sequence ID" value="SCF15022.1"/>
    <property type="molecule type" value="Genomic_DNA"/>
</dbReference>
<sequence length="431" mass="43746">MTRIAARVPDPPVRRLTTTLYGYAFLSDLVLLYPVYALLFADTGLSVGQISSLFVIWSAAGILFEVPSGAWADAVSRRLLLRLAPLVTAAAYALWVLVPSYPAFAVGFLLWGAGGALVSGALEALVWTELDRLGAAGRYPRVLGRARTAGVLGVLVSGVLAGPVLAAGGYPAVGAASVLACLLATVVAARFPEHRRPPTAPAVAGEPDLTPPSGVHDTDPGWWDTLRAGVAQVRTHPPVRATVLLVAVVTADWGALDEYTPLLALDTGVGAQVVPLLLLLLWAGVTTGGLLAPAGERLGALGYAALLVVVAGALAGGALIAHPAGFVLLAVAFGAAQLATVLADARLQARITGSSRATVTSLAGMATDVLVIATYIGYGLVATAAGNAVAFAVAAGPYLIVALVLVAHRRRRTASVGARGDVAALGAPGPE</sequence>
<protein>
    <submittedName>
        <fullName evidence="2">Predicted arabinose efflux permease, MFS family</fullName>
    </submittedName>
</protein>
<feature type="transmembrane region" description="Helical" evidence="1">
    <location>
        <begin position="276"/>
        <end position="294"/>
    </location>
</feature>
<dbReference type="InterPro" id="IPR053160">
    <property type="entry name" value="MFS_DHA3_Transporter"/>
</dbReference>